<dbReference type="CDD" id="cd14014">
    <property type="entry name" value="STKc_PknB_like"/>
    <property type="match status" value="1"/>
</dbReference>
<dbReference type="InterPro" id="IPR011009">
    <property type="entry name" value="Kinase-like_dom_sf"/>
</dbReference>
<evidence type="ECO:0000313" key="11">
    <source>
        <dbReference type="Proteomes" id="UP000199028"/>
    </source>
</evidence>
<dbReference type="PROSITE" id="PS50011">
    <property type="entry name" value="PROTEIN_KINASE_DOM"/>
    <property type="match status" value="1"/>
</dbReference>
<evidence type="ECO:0000259" key="9">
    <source>
        <dbReference type="PROSITE" id="PS50011"/>
    </source>
</evidence>
<dbReference type="Gene3D" id="1.10.510.10">
    <property type="entry name" value="Transferase(Phosphotransferase) domain 1"/>
    <property type="match status" value="1"/>
</dbReference>
<comment type="similarity">
    <text evidence="1">Belongs to the protein kinase superfamily. NEK Ser/Thr protein kinase family. NIMA subfamily.</text>
</comment>
<feature type="binding site" evidence="7">
    <location>
        <position position="43"/>
    </location>
    <ligand>
        <name>ATP</name>
        <dbReference type="ChEBI" id="CHEBI:30616"/>
    </ligand>
</feature>
<dbReference type="PROSITE" id="PS00107">
    <property type="entry name" value="PROTEIN_KINASE_ATP"/>
    <property type="match status" value="1"/>
</dbReference>
<accession>A0A1H9XW82</accession>
<dbReference type="InterPro" id="IPR050660">
    <property type="entry name" value="NEK_Ser/Thr_kinase"/>
</dbReference>
<dbReference type="AlphaFoldDB" id="A0A1H9XW82"/>
<evidence type="ECO:0000256" key="2">
    <source>
        <dbReference type="ARBA" id="ARBA00012513"/>
    </source>
</evidence>
<gene>
    <name evidence="10" type="ORF">SAMN05216195_12032</name>
</gene>
<dbReference type="EMBL" id="FOFT01000020">
    <property type="protein sequence ID" value="SES50401.1"/>
    <property type="molecule type" value="Genomic_DNA"/>
</dbReference>
<keyword evidence="10" id="KW-0723">Serine/threonine-protein kinase</keyword>
<dbReference type="GO" id="GO:0005524">
    <property type="term" value="F:ATP binding"/>
    <property type="evidence" value="ECO:0007669"/>
    <property type="project" value="UniProtKB-UniRule"/>
</dbReference>
<feature type="compositionally biased region" description="Basic and acidic residues" evidence="8">
    <location>
        <begin position="351"/>
        <end position="376"/>
    </location>
</feature>
<evidence type="ECO:0000313" key="10">
    <source>
        <dbReference type="EMBL" id="SES50401.1"/>
    </source>
</evidence>
<dbReference type="PANTHER" id="PTHR43671:SF13">
    <property type="entry name" value="SERINE_THREONINE-PROTEIN KINASE NEK2"/>
    <property type="match status" value="1"/>
</dbReference>
<dbReference type="PANTHER" id="PTHR43671">
    <property type="entry name" value="SERINE/THREONINE-PROTEIN KINASE NEK"/>
    <property type="match status" value="1"/>
</dbReference>
<dbReference type="Proteomes" id="UP000199028">
    <property type="component" value="Unassembled WGS sequence"/>
</dbReference>
<sequence>MSVSAQDRLLSGRYEVGELLGAGGMADVYRAWDTRLRRHVAVKLFRPGSDTADDKRFENEIRTLASLSHPGLVHVHDAATDDDSPFVVLQLVEGRTLRDRIVDGPLPVEEGRRLGAELADALAYVHAHGVVHRDIKPSNVLLDHHDRPHLADFGLARLIGATRLTRADQLVGTAAYLAPEQVRGEEIHHAVDIYALGLVLLECLTGQREYQGSEIEAAVARLHRQPAIPDELPEDLRRLLTLMTSLSPRRRPTAAQCAHALQHPDEVPTVVGSPVRPGRPVRLLAASAVLVALTTAGITTVLLNQAPPAESAPPASTSAEPPASTTTSVPAVSTPQPTMAPVVVPAQAEPLPRDAEDDKGKHKSGKDKEEKPDKGKGKGKAGKG</sequence>
<protein>
    <recommendedName>
        <fullName evidence="2">non-specific serine/threonine protein kinase</fullName>
        <ecNumber evidence="2">2.7.11.1</ecNumber>
    </recommendedName>
</protein>
<dbReference type="RefSeq" id="WP_090072794.1">
    <property type="nucleotide sequence ID" value="NZ_FOFT01000020.1"/>
</dbReference>
<organism evidence="10 11">
    <name type="scientific">Lentzea flaviverrucosa</name>
    <dbReference type="NCBI Taxonomy" id="200379"/>
    <lineage>
        <taxon>Bacteria</taxon>
        <taxon>Bacillati</taxon>
        <taxon>Actinomycetota</taxon>
        <taxon>Actinomycetes</taxon>
        <taxon>Pseudonocardiales</taxon>
        <taxon>Pseudonocardiaceae</taxon>
        <taxon>Lentzea</taxon>
    </lineage>
</organism>
<dbReference type="EC" id="2.7.11.1" evidence="2"/>
<evidence type="ECO:0000256" key="3">
    <source>
        <dbReference type="ARBA" id="ARBA00022679"/>
    </source>
</evidence>
<dbReference type="GO" id="GO:0004674">
    <property type="term" value="F:protein serine/threonine kinase activity"/>
    <property type="evidence" value="ECO:0007669"/>
    <property type="project" value="UniProtKB-KW"/>
</dbReference>
<keyword evidence="4 7" id="KW-0547">Nucleotide-binding</keyword>
<dbReference type="Gene3D" id="3.30.200.20">
    <property type="entry name" value="Phosphorylase Kinase, domain 1"/>
    <property type="match status" value="1"/>
</dbReference>
<dbReference type="PROSITE" id="PS00108">
    <property type="entry name" value="PROTEIN_KINASE_ST"/>
    <property type="match status" value="1"/>
</dbReference>
<evidence type="ECO:0000256" key="4">
    <source>
        <dbReference type="ARBA" id="ARBA00022741"/>
    </source>
</evidence>
<evidence type="ECO:0000256" key="6">
    <source>
        <dbReference type="ARBA" id="ARBA00022840"/>
    </source>
</evidence>
<dbReference type="SUPFAM" id="SSF56112">
    <property type="entry name" value="Protein kinase-like (PK-like)"/>
    <property type="match status" value="1"/>
</dbReference>
<keyword evidence="11" id="KW-1185">Reference proteome</keyword>
<feature type="compositionally biased region" description="Low complexity" evidence="8">
    <location>
        <begin position="307"/>
        <end position="337"/>
    </location>
</feature>
<proteinExistence type="inferred from homology"/>
<dbReference type="InterPro" id="IPR008271">
    <property type="entry name" value="Ser/Thr_kinase_AS"/>
</dbReference>
<dbReference type="SMART" id="SM00220">
    <property type="entry name" value="S_TKc"/>
    <property type="match status" value="1"/>
</dbReference>
<dbReference type="OrthoDB" id="9762169at2"/>
<feature type="domain" description="Protein kinase" evidence="9">
    <location>
        <begin position="14"/>
        <end position="266"/>
    </location>
</feature>
<dbReference type="InterPro" id="IPR000719">
    <property type="entry name" value="Prot_kinase_dom"/>
</dbReference>
<reference evidence="11" key="1">
    <citation type="submission" date="2016-10" db="EMBL/GenBank/DDBJ databases">
        <authorList>
            <person name="Varghese N."/>
            <person name="Submissions S."/>
        </authorList>
    </citation>
    <scope>NUCLEOTIDE SEQUENCE [LARGE SCALE GENOMIC DNA]</scope>
    <source>
        <strain evidence="11">CGMCC 4.578</strain>
    </source>
</reference>
<name>A0A1H9XW82_9PSEU</name>
<dbReference type="InterPro" id="IPR017441">
    <property type="entry name" value="Protein_kinase_ATP_BS"/>
</dbReference>
<evidence type="ECO:0000256" key="1">
    <source>
        <dbReference type="ARBA" id="ARBA00010886"/>
    </source>
</evidence>
<evidence type="ECO:0000256" key="8">
    <source>
        <dbReference type="SAM" id="MobiDB-lite"/>
    </source>
</evidence>
<keyword evidence="3" id="KW-0808">Transferase</keyword>
<keyword evidence="5 10" id="KW-0418">Kinase</keyword>
<evidence type="ECO:0000256" key="5">
    <source>
        <dbReference type="ARBA" id="ARBA00022777"/>
    </source>
</evidence>
<keyword evidence="6 7" id="KW-0067">ATP-binding</keyword>
<evidence type="ECO:0000256" key="7">
    <source>
        <dbReference type="PROSITE-ProRule" id="PRU10141"/>
    </source>
</evidence>
<dbReference type="Pfam" id="PF00069">
    <property type="entry name" value="Pkinase"/>
    <property type="match status" value="1"/>
</dbReference>
<feature type="region of interest" description="Disordered" evidence="8">
    <location>
        <begin position="307"/>
        <end position="384"/>
    </location>
</feature>